<proteinExistence type="predicted"/>
<feature type="transmembrane region" description="Helical" evidence="8">
    <location>
        <begin position="117"/>
        <end position="134"/>
    </location>
</feature>
<feature type="transmembrane region" description="Helical" evidence="8">
    <location>
        <begin position="174"/>
        <end position="195"/>
    </location>
</feature>
<sequence length="370" mass="38676">MFSLTVPEQMLIVFAVALAVALLAVPLAAAIGLAVGGPLVDQPRPGELQRRPIGRTGGYGIIVAFFAALLVSLPITDRSYEGFKEFPLLAGLALGAAFLIPFAAWDDAKRLPPMPQLLAQIGCAIIPVLYGVRIDRISNFEVADVAPWLIGPLSVLWIVGMINALNWLDTMDGLAGGVSLIGALVLFAASLVQRFPGQGRLDPQNSIALLGLALAGACLGFLAYNFPPARIFMGTSGSMFLGYALGVISIIGGAKIATAALVLGLPILDTALVIIQRLLGRRSPFRGGDGTHLVHRLRAAGYSVRQIVALVYTLTALFGILSLALVREQKIIAFLFVGAIIGGILLVLRRRAAAQAIGGSGNGEGQGSRA</sequence>
<feature type="binding site" evidence="7">
    <location>
        <position position="166"/>
    </location>
    <ligand>
        <name>Mg(2+)</name>
        <dbReference type="ChEBI" id="CHEBI:18420"/>
    </ligand>
</feature>
<feature type="transmembrane region" description="Helical" evidence="8">
    <location>
        <begin position="307"/>
        <end position="325"/>
    </location>
</feature>
<protein>
    <submittedName>
        <fullName evidence="9">Undecaprenyl-phosphate alpha-N-acetylglucosaminyl 1-phosphate transferase</fullName>
        <ecNumber evidence="9">2.7.8.33</ecNumber>
    </submittedName>
</protein>
<keyword evidence="7" id="KW-0479">Metal-binding</keyword>
<feature type="transmembrane region" description="Helical" evidence="8">
    <location>
        <begin position="246"/>
        <end position="275"/>
    </location>
</feature>
<dbReference type="GO" id="GO:0005886">
    <property type="term" value="C:plasma membrane"/>
    <property type="evidence" value="ECO:0007669"/>
    <property type="project" value="UniProtKB-SubCell"/>
</dbReference>
<dbReference type="PANTHER" id="PTHR22926">
    <property type="entry name" value="PHOSPHO-N-ACETYLMURAMOYL-PENTAPEPTIDE-TRANSFERASE"/>
    <property type="match status" value="1"/>
</dbReference>
<evidence type="ECO:0000256" key="8">
    <source>
        <dbReference type="SAM" id="Phobius"/>
    </source>
</evidence>
<dbReference type="EC" id="2.7.8.33" evidence="9"/>
<evidence type="ECO:0000256" key="5">
    <source>
        <dbReference type="ARBA" id="ARBA00022989"/>
    </source>
</evidence>
<keyword evidence="3 9" id="KW-0808">Transferase</keyword>
<evidence type="ECO:0000256" key="6">
    <source>
        <dbReference type="ARBA" id="ARBA00023136"/>
    </source>
</evidence>
<dbReference type="GO" id="GO:0036380">
    <property type="term" value="F:UDP-N-acetylglucosamine-undecaprenyl-phosphate N-acetylglucosaminephosphotransferase activity"/>
    <property type="evidence" value="ECO:0007669"/>
    <property type="project" value="UniProtKB-EC"/>
</dbReference>
<keyword evidence="4 8" id="KW-0812">Transmembrane</keyword>
<dbReference type="Pfam" id="PF00953">
    <property type="entry name" value="Glycos_transf_4"/>
    <property type="match status" value="1"/>
</dbReference>
<evidence type="ECO:0000256" key="2">
    <source>
        <dbReference type="ARBA" id="ARBA00022475"/>
    </source>
</evidence>
<dbReference type="GO" id="GO:0044038">
    <property type="term" value="P:cell wall macromolecule biosynthetic process"/>
    <property type="evidence" value="ECO:0007669"/>
    <property type="project" value="TreeGrafter"/>
</dbReference>
<accession>A0A6J4UWR2</accession>
<evidence type="ECO:0000256" key="7">
    <source>
        <dbReference type="PIRSR" id="PIRSR600715-1"/>
    </source>
</evidence>
<keyword evidence="7" id="KW-0460">Magnesium</keyword>
<evidence type="ECO:0000256" key="1">
    <source>
        <dbReference type="ARBA" id="ARBA00004651"/>
    </source>
</evidence>
<comment type="subcellular location">
    <subcellularLocation>
        <location evidence="1">Cell membrane</location>
        <topology evidence="1">Multi-pass membrane protein</topology>
    </subcellularLocation>
</comment>
<dbReference type="InterPro" id="IPR000715">
    <property type="entry name" value="Glycosyl_transferase_4"/>
</dbReference>
<dbReference type="PANTHER" id="PTHR22926:SF3">
    <property type="entry name" value="UNDECAPRENYL-PHOSPHATE ALPHA-N-ACETYLGLUCOSAMINYL 1-PHOSPHATE TRANSFERASE"/>
    <property type="match status" value="1"/>
</dbReference>
<feature type="transmembrane region" description="Helical" evidence="8">
    <location>
        <begin position="88"/>
        <end position="105"/>
    </location>
</feature>
<feature type="transmembrane region" description="Helical" evidence="8">
    <location>
        <begin position="207"/>
        <end position="226"/>
    </location>
</feature>
<keyword evidence="2" id="KW-1003">Cell membrane</keyword>
<feature type="transmembrane region" description="Helical" evidence="8">
    <location>
        <begin position="331"/>
        <end position="348"/>
    </location>
</feature>
<dbReference type="GO" id="GO:0009103">
    <property type="term" value="P:lipopolysaccharide biosynthetic process"/>
    <property type="evidence" value="ECO:0007669"/>
    <property type="project" value="TreeGrafter"/>
</dbReference>
<dbReference type="GO" id="GO:0071555">
    <property type="term" value="P:cell wall organization"/>
    <property type="evidence" value="ECO:0007669"/>
    <property type="project" value="TreeGrafter"/>
</dbReference>
<reference evidence="9" key="1">
    <citation type="submission" date="2020-02" db="EMBL/GenBank/DDBJ databases">
        <authorList>
            <person name="Meier V. D."/>
        </authorList>
    </citation>
    <scope>NUCLEOTIDE SEQUENCE</scope>
    <source>
        <strain evidence="9">AVDCRST_MAG18</strain>
    </source>
</reference>
<dbReference type="EMBL" id="CADCWN010000075">
    <property type="protein sequence ID" value="CAA9560686.1"/>
    <property type="molecule type" value="Genomic_DNA"/>
</dbReference>
<feature type="transmembrane region" description="Helical" evidence="8">
    <location>
        <begin position="58"/>
        <end position="76"/>
    </location>
</feature>
<gene>
    <name evidence="9" type="ORF">AVDCRST_MAG18-1053</name>
</gene>
<feature type="transmembrane region" description="Helical" evidence="8">
    <location>
        <begin position="146"/>
        <end position="168"/>
    </location>
</feature>
<evidence type="ECO:0000256" key="4">
    <source>
        <dbReference type="ARBA" id="ARBA00022692"/>
    </source>
</evidence>
<keyword evidence="5 8" id="KW-1133">Transmembrane helix</keyword>
<evidence type="ECO:0000256" key="3">
    <source>
        <dbReference type="ARBA" id="ARBA00022679"/>
    </source>
</evidence>
<name>A0A6J4UWR2_9BACT</name>
<organism evidence="9">
    <name type="scientific">uncultured Thermomicrobiales bacterium</name>
    <dbReference type="NCBI Taxonomy" id="1645740"/>
    <lineage>
        <taxon>Bacteria</taxon>
        <taxon>Pseudomonadati</taxon>
        <taxon>Thermomicrobiota</taxon>
        <taxon>Thermomicrobia</taxon>
        <taxon>Thermomicrobiales</taxon>
        <taxon>environmental samples</taxon>
    </lineage>
</organism>
<dbReference type="GO" id="GO:0046872">
    <property type="term" value="F:metal ion binding"/>
    <property type="evidence" value="ECO:0007669"/>
    <property type="project" value="UniProtKB-KW"/>
</dbReference>
<evidence type="ECO:0000313" key="9">
    <source>
        <dbReference type="EMBL" id="CAA9560686.1"/>
    </source>
</evidence>
<comment type="cofactor">
    <cofactor evidence="7">
        <name>Mg(2+)</name>
        <dbReference type="ChEBI" id="CHEBI:18420"/>
    </cofactor>
</comment>
<keyword evidence="6 8" id="KW-0472">Membrane</keyword>
<dbReference type="CDD" id="cd06853">
    <property type="entry name" value="GT_WecA_like"/>
    <property type="match status" value="1"/>
</dbReference>
<dbReference type="AlphaFoldDB" id="A0A6J4UWR2"/>